<evidence type="ECO:0008006" key="4">
    <source>
        <dbReference type="Google" id="ProtNLM"/>
    </source>
</evidence>
<dbReference type="Pfam" id="PF13155">
    <property type="entry name" value="Toprim_2"/>
    <property type="match status" value="1"/>
</dbReference>
<proteinExistence type="predicted"/>
<evidence type="ECO:0000313" key="3">
    <source>
        <dbReference type="Proteomes" id="UP000198312"/>
    </source>
</evidence>
<dbReference type="RefSeq" id="WP_089060642.1">
    <property type="nucleotide sequence ID" value="NZ_CP022315.1"/>
</dbReference>
<evidence type="ECO:0000313" key="2">
    <source>
        <dbReference type="EMBL" id="ASK61365.1"/>
    </source>
</evidence>
<keyword evidence="3" id="KW-1185">Reference proteome</keyword>
<evidence type="ECO:0000256" key="1">
    <source>
        <dbReference type="SAM" id="Coils"/>
    </source>
</evidence>
<gene>
    <name evidence="2" type="ORF">CFK37_03850</name>
</gene>
<dbReference type="CDD" id="cd01029">
    <property type="entry name" value="TOPRIM_primases"/>
    <property type="match status" value="1"/>
</dbReference>
<feature type="coiled-coil region" evidence="1">
    <location>
        <begin position="310"/>
        <end position="337"/>
    </location>
</feature>
<name>A0A220U035_9BACI</name>
<dbReference type="InterPro" id="IPR034154">
    <property type="entry name" value="TOPRIM_DnaG/twinkle"/>
</dbReference>
<organism evidence="2 3">
    <name type="scientific">Virgibacillus phasianinus</name>
    <dbReference type="NCBI Taxonomy" id="2017483"/>
    <lineage>
        <taxon>Bacteria</taxon>
        <taxon>Bacillati</taxon>
        <taxon>Bacillota</taxon>
        <taxon>Bacilli</taxon>
        <taxon>Bacillales</taxon>
        <taxon>Bacillaceae</taxon>
        <taxon>Virgibacillus</taxon>
    </lineage>
</organism>
<accession>A0A220U035</accession>
<dbReference type="EMBL" id="CP022315">
    <property type="protein sequence ID" value="ASK61365.1"/>
    <property type="molecule type" value="Genomic_DNA"/>
</dbReference>
<keyword evidence="1" id="KW-0175">Coiled coil</keyword>
<reference evidence="2 3" key="1">
    <citation type="submission" date="2017-07" db="EMBL/GenBank/DDBJ databases">
        <title>Virgibacillus sp. LM2416.</title>
        <authorList>
            <person name="Tak E.J."/>
            <person name="Bae J.-W."/>
        </authorList>
    </citation>
    <scope>NUCLEOTIDE SEQUENCE [LARGE SCALE GENOMIC DNA]</scope>
    <source>
        <strain evidence="2 3">LM2416</strain>
    </source>
</reference>
<dbReference type="KEGG" id="vil:CFK37_03850"/>
<dbReference type="Proteomes" id="UP000198312">
    <property type="component" value="Chromosome"/>
</dbReference>
<dbReference type="AlphaFoldDB" id="A0A220U035"/>
<dbReference type="Gene3D" id="3.40.1360.10">
    <property type="match status" value="1"/>
</dbReference>
<sequence>MNKQNAYKKLVFQNIENALDELNAEDKGHYYICNCPECNEQEAFMYKNNQRFVQCNRENHCGSRMMLEFHEKENVAAYEQKMEKQYPNLTPKQREALDWTTRVLSFAKTGLKSETLDDGYRGLSKQVARSFIADLQHEDIGQHIFHKATPLLGKDYSNNSWVCKRNLMFPLYGEDNTLNRVLFRSSIDESIEPKEIQLILNPSKETRDFFMDIPNNAETVVISESILDALSFREIDENVGLIALTGASKTRKVKDYVREHQELFSDKHTVIAMDDDTAGWKATRDIVDVLEAEKINWSLFEYSPDCKDANENLQHNRDAFERHYRKLNQRKKSFQQTHEMDL</sequence>
<protein>
    <recommendedName>
        <fullName evidence="4">Toprim domain-containing protein</fullName>
    </recommendedName>
</protein>
<dbReference type="OrthoDB" id="5618772at2"/>
<dbReference type="SUPFAM" id="SSF56731">
    <property type="entry name" value="DNA primase core"/>
    <property type="match status" value="1"/>
</dbReference>